<evidence type="ECO:0008006" key="3">
    <source>
        <dbReference type="Google" id="ProtNLM"/>
    </source>
</evidence>
<comment type="caution">
    <text evidence="1">The sequence shown here is derived from an EMBL/GenBank/DDBJ whole genome shotgun (WGS) entry which is preliminary data.</text>
</comment>
<dbReference type="RefSeq" id="WP_256614676.1">
    <property type="nucleotide sequence ID" value="NZ_JANIBK010000027.1"/>
</dbReference>
<protein>
    <recommendedName>
        <fullName evidence="3">N-acetyltransferase domain-containing protein</fullName>
    </recommendedName>
</protein>
<keyword evidence="2" id="KW-1185">Reference proteome</keyword>
<reference evidence="1 2" key="1">
    <citation type="submission" date="2022-07" db="EMBL/GenBank/DDBJ databases">
        <title>Methylomonas rivi sp. nov., Methylomonas rosea sp. nov., Methylomonas aureus sp. nov. and Methylomonas subterranea sp. nov., four novel methanotrophs isolated from a freshwater creek and the deep terrestrial subsurface.</title>
        <authorList>
            <person name="Abin C."/>
            <person name="Sankaranarayanan K."/>
            <person name="Garner C."/>
            <person name="Sindelar R."/>
            <person name="Kotary K."/>
            <person name="Garner R."/>
            <person name="Barclay S."/>
            <person name="Lawson P."/>
            <person name="Krumholz L."/>
        </authorList>
    </citation>
    <scope>NUCLEOTIDE SEQUENCE [LARGE SCALE GENOMIC DNA]</scope>
    <source>
        <strain evidence="1 2">WSC-6</strain>
    </source>
</reference>
<name>A0ABT1U387_9GAMM</name>
<organism evidence="1 2">
    <name type="scientific">Methylomonas rivi</name>
    <dbReference type="NCBI Taxonomy" id="2952226"/>
    <lineage>
        <taxon>Bacteria</taxon>
        <taxon>Pseudomonadati</taxon>
        <taxon>Pseudomonadota</taxon>
        <taxon>Gammaproteobacteria</taxon>
        <taxon>Methylococcales</taxon>
        <taxon>Methylococcaceae</taxon>
        <taxon>Methylomonas</taxon>
    </lineage>
</organism>
<dbReference type="Proteomes" id="UP001524586">
    <property type="component" value="Unassembled WGS sequence"/>
</dbReference>
<proteinExistence type="predicted"/>
<evidence type="ECO:0000313" key="2">
    <source>
        <dbReference type="Proteomes" id="UP001524586"/>
    </source>
</evidence>
<accession>A0ABT1U387</accession>
<dbReference type="EMBL" id="JANIBK010000027">
    <property type="protein sequence ID" value="MCQ8128296.1"/>
    <property type="molecule type" value="Genomic_DNA"/>
</dbReference>
<evidence type="ECO:0000313" key="1">
    <source>
        <dbReference type="EMBL" id="MCQ8128296.1"/>
    </source>
</evidence>
<sequence length="203" mass="23130">MKDVLLCDVNLRPDIFPQNWTYPAMVADTVAELSGEINPSSDLITKSSLNNAQWSASELTTLMRSFDEKWNFDSNAIIAVWDANQPESDAPLGFIVFGWLWTETRTKKINTAFLDLPLLWVRPDKRGLGGTVVRHVVCHFLHYLSDCTFDHSHVSSRGMELCCHADFDSIGGEKAFAIIKDHILFLEDTEKWYIKEFIFEVGI</sequence>
<gene>
    <name evidence="1" type="ORF">NP596_07480</name>
</gene>